<dbReference type="RefSeq" id="WP_237248871.1">
    <property type="nucleotide sequence ID" value="NZ_JACBZP010000001.1"/>
</dbReference>
<reference evidence="2 3" key="1">
    <citation type="submission" date="2020-07" db="EMBL/GenBank/DDBJ databases">
        <title>Sequencing the genomes of 1000 actinobacteria strains.</title>
        <authorList>
            <person name="Klenk H.-P."/>
        </authorList>
    </citation>
    <scope>NUCLEOTIDE SEQUENCE [LARGE SCALE GENOMIC DNA]</scope>
    <source>
        <strain evidence="2 3">DSM 26341</strain>
    </source>
</reference>
<evidence type="ECO:0000313" key="3">
    <source>
        <dbReference type="Proteomes" id="UP000539111"/>
    </source>
</evidence>
<dbReference type="InterPro" id="IPR029063">
    <property type="entry name" value="SAM-dependent_MTases_sf"/>
</dbReference>
<dbReference type="Pfam" id="PF18096">
    <property type="entry name" value="Thump_like"/>
    <property type="match status" value="1"/>
</dbReference>
<gene>
    <name evidence="2" type="ORF">BJY26_000096</name>
</gene>
<feature type="domain" description="THUMP-like" evidence="1">
    <location>
        <begin position="318"/>
        <end position="389"/>
    </location>
</feature>
<keyword evidence="3" id="KW-1185">Reference proteome</keyword>
<comment type="caution">
    <text evidence="2">The sequence shown here is derived from an EMBL/GenBank/DDBJ whole genome shotgun (WGS) entry which is preliminary data.</text>
</comment>
<proteinExistence type="predicted"/>
<dbReference type="EMBL" id="JACBZP010000001">
    <property type="protein sequence ID" value="NYI65790.1"/>
    <property type="molecule type" value="Genomic_DNA"/>
</dbReference>
<dbReference type="AlphaFoldDB" id="A0A7Z0A919"/>
<dbReference type="Proteomes" id="UP000539111">
    <property type="component" value="Unassembled WGS sequence"/>
</dbReference>
<dbReference type="Gene3D" id="3.40.50.150">
    <property type="entry name" value="Vaccinia Virus protein VP39"/>
    <property type="match status" value="1"/>
</dbReference>
<sequence length="401" mass="42393">MDPETLKLLLDPDGYALLDSLPPYDESLAMALSERLRADGHAPALVAAALTQSRLRKKAHEKFADFAADMLFTADGLEQATRLPVAARHAERFAGAGVRTVEDLGCGIGSDSMAFAAMDLNVRAVDSDEVTAAIATMNLRHFPSASVTHARAEDVDLTGADGVWLDPARRDNGSRLFDPEAFSPPLSFVSEVAERVSAVGAKLGPGIPHASIPAGAEAQWVSVDGGVVEAGLWFGALARAGVGKAALVLGPGGAVELTDVDLPGQDVGEVGDYLYEPDGAVIRAGLVTGLLPITDGRLIDPKIAYVTSDRAVDTPLATGYVIDDVLPMSLKKLRAYLAERNVGIVTIKKRGSNIVPEQLRQQLRLSGDNEATIVLTRVGKSHLAMVVRPLEHAGEHAHDKR</sequence>
<evidence type="ECO:0000313" key="2">
    <source>
        <dbReference type="EMBL" id="NYI65790.1"/>
    </source>
</evidence>
<accession>A0A7Z0A919</accession>
<dbReference type="SUPFAM" id="SSF53335">
    <property type="entry name" value="S-adenosyl-L-methionine-dependent methyltransferases"/>
    <property type="match status" value="1"/>
</dbReference>
<dbReference type="InterPro" id="IPR041497">
    <property type="entry name" value="Thump-like"/>
</dbReference>
<name>A0A7Z0A919_9MICO</name>
<protein>
    <recommendedName>
        <fullName evidence="1">THUMP-like domain-containing protein</fullName>
    </recommendedName>
</protein>
<organism evidence="2 3">
    <name type="scientific">Spelaeicoccus albus</name>
    <dbReference type="NCBI Taxonomy" id="1280376"/>
    <lineage>
        <taxon>Bacteria</taxon>
        <taxon>Bacillati</taxon>
        <taxon>Actinomycetota</taxon>
        <taxon>Actinomycetes</taxon>
        <taxon>Micrococcales</taxon>
        <taxon>Brevibacteriaceae</taxon>
        <taxon>Spelaeicoccus</taxon>
    </lineage>
</organism>
<evidence type="ECO:0000259" key="1">
    <source>
        <dbReference type="Pfam" id="PF18096"/>
    </source>
</evidence>